<keyword evidence="1" id="KW-0732">Signal</keyword>
<keyword evidence="3" id="KW-1185">Reference proteome</keyword>
<reference evidence="2 3" key="1">
    <citation type="submission" date="2019-08" db="EMBL/GenBank/DDBJ databases">
        <title>Amphibian skin-associated Pigmentiphaga: genome sequence and occurrence across geography and hosts.</title>
        <authorList>
            <person name="Bletz M.C."/>
            <person name="Bunk B."/>
            <person name="Sproeer C."/>
            <person name="Biwer P."/>
            <person name="Reiter S."/>
            <person name="Rabemananjara F.C.E."/>
            <person name="Schulz S."/>
            <person name="Overmann J."/>
            <person name="Vences M."/>
        </authorList>
    </citation>
    <scope>NUCLEOTIDE SEQUENCE [LARGE SCALE GENOMIC DNA]</scope>
    <source>
        <strain evidence="2 3">Mada1488</strain>
    </source>
</reference>
<accession>A0A5C0B199</accession>
<evidence type="ECO:0000313" key="3">
    <source>
        <dbReference type="Proteomes" id="UP000325161"/>
    </source>
</evidence>
<dbReference type="SUPFAM" id="SSF89392">
    <property type="entry name" value="Prokaryotic lipoproteins and lipoprotein localization factors"/>
    <property type="match status" value="1"/>
</dbReference>
<dbReference type="Proteomes" id="UP000325161">
    <property type="component" value="Chromosome"/>
</dbReference>
<evidence type="ECO:0000313" key="2">
    <source>
        <dbReference type="EMBL" id="QEI07634.1"/>
    </source>
</evidence>
<dbReference type="OrthoDB" id="5297911at2"/>
<gene>
    <name evidence="2" type="ORF">FXN63_18655</name>
</gene>
<dbReference type="RefSeq" id="WP_148816681.1">
    <property type="nucleotide sequence ID" value="NZ_CP043046.1"/>
</dbReference>
<dbReference type="Pfam" id="PF19574">
    <property type="entry name" value="LolA_3"/>
    <property type="match status" value="1"/>
</dbReference>
<organism evidence="2 3">
    <name type="scientific">Pigmentiphaga aceris</name>
    <dbReference type="NCBI Taxonomy" id="1940612"/>
    <lineage>
        <taxon>Bacteria</taxon>
        <taxon>Pseudomonadati</taxon>
        <taxon>Pseudomonadota</taxon>
        <taxon>Betaproteobacteria</taxon>
        <taxon>Burkholderiales</taxon>
        <taxon>Alcaligenaceae</taxon>
        <taxon>Pigmentiphaga</taxon>
    </lineage>
</organism>
<dbReference type="InterPro" id="IPR029046">
    <property type="entry name" value="LolA/LolB/LppX"/>
</dbReference>
<proteinExistence type="predicted"/>
<sequence length="216" mass="23776">MTQHRPALLRPASVLLARRSALVALGITALLGSLPAHALDLDQLAAQLSSVPLVHGKFVQEKHLRGLPKPLLSQGRFVLERAHGMLWLMETPVKQDYRIVPAGIEQRTPEGWKPIRQQAGMAQQSRLFTAVLQGDRSALERDFSLTLSTPASGWQLDLVPKSALLKQIFTSIKITGTKYVERIEMSETQGDSTVVRMVDSNASQPLTAQEKDDLGL</sequence>
<dbReference type="InterPro" id="IPR004564">
    <property type="entry name" value="OM_lipoprot_carrier_LolA-like"/>
</dbReference>
<keyword evidence="2" id="KW-0449">Lipoprotein</keyword>
<dbReference type="CDD" id="cd16325">
    <property type="entry name" value="LolA"/>
    <property type="match status" value="1"/>
</dbReference>
<protein>
    <submittedName>
        <fullName evidence="2">Outer membrane lipoprotein carrier protein LolA</fullName>
    </submittedName>
</protein>
<name>A0A5C0B199_9BURK</name>
<dbReference type="Gene3D" id="2.50.20.10">
    <property type="entry name" value="Lipoprotein localisation LolA/LolB/LppX"/>
    <property type="match status" value="1"/>
</dbReference>
<dbReference type="EMBL" id="CP043046">
    <property type="protein sequence ID" value="QEI07634.1"/>
    <property type="molecule type" value="Genomic_DNA"/>
</dbReference>
<evidence type="ECO:0000256" key="1">
    <source>
        <dbReference type="ARBA" id="ARBA00022729"/>
    </source>
</evidence>
<dbReference type="KEGG" id="pacr:FXN63_18655"/>
<dbReference type="AlphaFoldDB" id="A0A5C0B199"/>